<feature type="binding site" evidence="9">
    <location>
        <begin position="30"/>
        <end position="37"/>
    </location>
    <ligand>
        <name>ATP</name>
        <dbReference type="ChEBI" id="CHEBI:30616"/>
    </ligand>
</feature>
<keyword evidence="8 9" id="KW-0238">DNA-binding</keyword>
<keyword evidence="9 10" id="KW-0234">DNA repair</keyword>
<dbReference type="InterPro" id="IPR018078">
    <property type="entry name" value="DNA-binding_RecF_CS"/>
</dbReference>
<evidence type="ECO:0000259" key="11">
    <source>
        <dbReference type="Pfam" id="PF02463"/>
    </source>
</evidence>
<dbReference type="GO" id="GO:0006260">
    <property type="term" value="P:DNA replication"/>
    <property type="evidence" value="ECO:0007669"/>
    <property type="project" value="UniProtKB-UniRule"/>
</dbReference>
<dbReference type="GO" id="GO:0005524">
    <property type="term" value="F:ATP binding"/>
    <property type="evidence" value="ECO:0007669"/>
    <property type="project" value="UniProtKB-UniRule"/>
</dbReference>
<dbReference type="GO" id="GO:0005737">
    <property type="term" value="C:cytoplasm"/>
    <property type="evidence" value="ECO:0007669"/>
    <property type="project" value="UniProtKB-SubCell"/>
</dbReference>
<feature type="domain" description="RecF/RecN/SMC N-terminal" evidence="11">
    <location>
        <begin position="2"/>
        <end position="361"/>
    </location>
</feature>
<dbReference type="Gene3D" id="1.20.1050.90">
    <property type="entry name" value="RecF/RecN/SMC, N-terminal domain"/>
    <property type="match status" value="1"/>
</dbReference>
<dbReference type="GO" id="GO:0006302">
    <property type="term" value="P:double-strand break repair"/>
    <property type="evidence" value="ECO:0007669"/>
    <property type="project" value="TreeGrafter"/>
</dbReference>
<dbReference type="GO" id="GO:0000731">
    <property type="term" value="P:DNA synthesis involved in DNA repair"/>
    <property type="evidence" value="ECO:0007669"/>
    <property type="project" value="TreeGrafter"/>
</dbReference>
<keyword evidence="9 10" id="KW-0742">SOS response</keyword>
<comment type="similarity">
    <text evidence="2 9 10">Belongs to the RecF family.</text>
</comment>
<dbReference type="CDD" id="cd03242">
    <property type="entry name" value="ABC_RecF"/>
    <property type="match status" value="1"/>
</dbReference>
<keyword evidence="4 9" id="KW-0963">Cytoplasm</keyword>
<dbReference type="InterPro" id="IPR027417">
    <property type="entry name" value="P-loop_NTPase"/>
</dbReference>
<keyword evidence="9 10" id="KW-0227">DNA damage</keyword>
<dbReference type="HAMAP" id="MF_00365">
    <property type="entry name" value="RecF"/>
    <property type="match status" value="1"/>
</dbReference>
<evidence type="ECO:0000256" key="9">
    <source>
        <dbReference type="HAMAP-Rule" id="MF_00365"/>
    </source>
</evidence>
<protein>
    <recommendedName>
        <fullName evidence="3 9">DNA replication and repair protein RecF</fullName>
    </recommendedName>
</protein>
<dbReference type="PANTHER" id="PTHR32182:SF0">
    <property type="entry name" value="DNA REPLICATION AND REPAIR PROTEIN RECF"/>
    <property type="match status" value="1"/>
</dbReference>
<keyword evidence="6 9" id="KW-0547">Nucleotide-binding</keyword>
<dbReference type="EMBL" id="DSPX01000093">
    <property type="protein sequence ID" value="HGG00828.1"/>
    <property type="molecule type" value="Genomic_DNA"/>
</dbReference>
<evidence type="ECO:0000256" key="2">
    <source>
        <dbReference type="ARBA" id="ARBA00008016"/>
    </source>
</evidence>
<accession>A0A7C3ZVY1</accession>
<evidence type="ECO:0000256" key="7">
    <source>
        <dbReference type="ARBA" id="ARBA00022840"/>
    </source>
</evidence>
<dbReference type="SUPFAM" id="SSF52540">
    <property type="entry name" value="P-loop containing nucleoside triphosphate hydrolases"/>
    <property type="match status" value="1"/>
</dbReference>
<evidence type="ECO:0000256" key="3">
    <source>
        <dbReference type="ARBA" id="ARBA00020170"/>
    </source>
</evidence>
<dbReference type="NCBIfam" id="TIGR00611">
    <property type="entry name" value="recf"/>
    <property type="match status" value="1"/>
</dbReference>
<comment type="subcellular location">
    <subcellularLocation>
        <location evidence="1 9 10">Cytoplasm</location>
    </subcellularLocation>
</comment>
<evidence type="ECO:0000313" key="12">
    <source>
        <dbReference type="EMBL" id="HGG00828.1"/>
    </source>
</evidence>
<dbReference type="PROSITE" id="PS00617">
    <property type="entry name" value="RECF_1"/>
    <property type="match status" value="1"/>
</dbReference>
<dbReference type="InterPro" id="IPR042174">
    <property type="entry name" value="RecF_2"/>
</dbReference>
<gene>
    <name evidence="9 12" type="primary">recF</name>
    <name evidence="12" type="ORF">ENR15_09310</name>
</gene>
<evidence type="ECO:0000256" key="10">
    <source>
        <dbReference type="RuleBase" id="RU000578"/>
    </source>
</evidence>
<dbReference type="PROSITE" id="PS00618">
    <property type="entry name" value="RECF_2"/>
    <property type="match status" value="1"/>
</dbReference>
<evidence type="ECO:0000256" key="1">
    <source>
        <dbReference type="ARBA" id="ARBA00004496"/>
    </source>
</evidence>
<dbReference type="GO" id="GO:0009432">
    <property type="term" value="P:SOS response"/>
    <property type="evidence" value="ECO:0007669"/>
    <property type="project" value="UniProtKB-UniRule"/>
</dbReference>
<keyword evidence="7 9" id="KW-0067">ATP-binding</keyword>
<dbReference type="InterPro" id="IPR003395">
    <property type="entry name" value="RecF/RecN/SMC_N"/>
</dbReference>
<comment type="function">
    <text evidence="9 10">The RecF protein is involved in DNA metabolism; it is required for DNA replication and normal SOS inducibility. RecF binds preferentially to single-stranded, linear DNA. It also seems to bind ATP.</text>
</comment>
<keyword evidence="5 9" id="KW-0235">DNA replication</keyword>
<proteinExistence type="inferred from homology"/>
<name>A0A7C3ZVY1_9CYAN</name>
<evidence type="ECO:0000256" key="4">
    <source>
        <dbReference type="ARBA" id="ARBA00022490"/>
    </source>
</evidence>
<organism evidence="12">
    <name type="scientific">Planktothricoides sp. SpSt-374</name>
    <dbReference type="NCBI Taxonomy" id="2282167"/>
    <lineage>
        <taxon>Bacteria</taxon>
        <taxon>Bacillati</taxon>
        <taxon>Cyanobacteriota</taxon>
        <taxon>Cyanophyceae</taxon>
        <taxon>Oscillatoriophycideae</taxon>
        <taxon>Oscillatoriales</taxon>
        <taxon>Oscillatoriaceae</taxon>
        <taxon>Planktothricoides</taxon>
    </lineage>
</organism>
<dbReference type="InterPro" id="IPR001238">
    <property type="entry name" value="DNA-binding_RecF"/>
</dbReference>
<sequence>MFLKTLHLSQFRNYTQQRVEFQAPKTILVGDNAQGKTNLLEAVALLSTLKSSRSGRDRELVMMGEAAGQITGYLQRHSDIKLSLTLRSNGRRTCAVNGENCRRQLDFLGILNTVQFSSFDLELVRGSPEQRRSWIDSVLVQLEPVYAHLLQQYHKVLRQRNALLKELRQSQGDKGSREVLGSENVHGQLVVWDAQLAATGVQVSRRRARALARLGPLAQTWHAAISGKTEVLDIHYLPNVEAMQEPAIRDDPQRGQQEFLAKLHSYAHIEQYQGSTVVGPHRDEIAFLLNQQSAKQYGSGGQQRTLVLALKLAELQLIETVVGEPPILLLDDVLAELDPNRQYQLFEAIQERFQTIITTTHLTGFDQNWLTDSQILTVKSGRIESGLGRRGDGETGGW</sequence>
<reference evidence="12" key="1">
    <citation type="journal article" date="2020" name="mSystems">
        <title>Genome- and Community-Level Interaction Insights into Carbon Utilization and Element Cycling Functions of Hydrothermarchaeota in Hydrothermal Sediment.</title>
        <authorList>
            <person name="Zhou Z."/>
            <person name="Liu Y."/>
            <person name="Xu W."/>
            <person name="Pan J."/>
            <person name="Luo Z.H."/>
            <person name="Li M."/>
        </authorList>
    </citation>
    <scope>NUCLEOTIDE SEQUENCE [LARGE SCALE GENOMIC DNA]</scope>
    <source>
        <strain evidence="12">SpSt-374</strain>
    </source>
</reference>
<comment type="caution">
    <text evidence="12">The sequence shown here is derived from an EMBL/GenBank/DDBJ whole genome shotgun (WGS) entry which is preliminary data.</text>
</comment>
<dbReference type="AlphaFoldDB" id="A0A7C3ZVY1"/>
<dbReference type="Gene3D" id="3.40.50.300">
    <property type="entry name" value="P-loop containing nucleotide triphosphate hydrolases"/>
    <property type="match status" value="1"/>
</dbReference>
<evidence type="ECO:0000256" key="6">
    <source>
        <dbReference type="ARBA" id="ARBA00022741"/>
    </source>
</evidence>
<evidence type="ECO:0000256" key="8">
    <source>
        <dbReference type="ARBA" id="ARBA00023125"/>
    </source>
</evidence>
<dbReference type="Pfam" id="PF02463">
    <property type="entry name" value="SMC_N"/>
    <property type="match status" value="1"/>
</dbReference>
<dbReference type="PANTHER" id="PTHR32182">
    <property type="entry name" value="DNA REPLICATION AND REPAIR PROTEIN RECF"/>
    <property type="match status" value="1"/>
</dbReference>
<dbReference type="GO" id="GO:0003697">
    <property type="term" value="F:single-stranded DNA binding"/>
    <property type="evidence" value="ECO:0007669"/>
    <property type="project" value="UniProtKB-UniRule"/>
</dbReference>
<evidence type="ECO:0000256" key="5">
    <source>
        <dbReference type="ARBA" id="ARBA00022705"/>
    </source>
</evidence>